<feature type="compositionally biased region" description="Basic and acidic residues" evidence="1">
    <location>
        <begin position="251"/>
        <end position="262"/>
    </location>
</feature>
<name>A0A9Q3CIK9_9BASI</name>
<feature type="region of interest" description="Disordered" evidence="1">
    <location>
        <begin position="372"/>
        <end position="402"/>
    </location>
</feature>
<dbReference type="Proteomes" id="UP000765509">
    <property type="component" value="Unassembled WGS sequence"/>
</dbReference>
<organism evidence="3 4">
    <name type="scientific">Austropuccinia psidii MF-1</name>
    <dbReference type="NCBI Taxonomy" id="1389203"/>
    <lineage>
        <taxon>Eukaryota</taxon>
        <taxon>Fungi</taxon>
        <taxon>Dikarya</taxon>
        <taxon>Basidiomycota</taxon>
        <taxon>Pucciniomycotina</taxon>
        <taxon>Pucciniomycetes</taxon>
        <taxon>Pucciniales</taxon>
        <taxon>Sphaerophragmiaceae</taxon>
        <taxon>Austropuccinia</taxon>
    </lineage>
</organism>
<keyword evidence="2" id="KW-0732">Signal</keyword>
<comment type="caution">
    <text evidence="3">The sequence shown here is derived from an EMBL/GenBank/DDBJ whole genome shotgun (WGS) entry which is preliminary data.</text>
</comment>
<accession>A0A9Q3CIK9</accession>
<dbReference type="EMBL" id="AVOT02007807">
    <property type="protein sequence ID" value="MBW0484684.1"/>
    <property type="molecule type" value="Genomic_DNA"/>
</dbReference>
<feature type="signal peptide" evidence="2">
    <location>
        <begin position="1"/>
        <end position="17"/>
    </location>
</feature>
<proteinExistence type="predicted"/>
<sequence>MCTILVLVLTINSWLYGTYVVRGMEEGTHQFLNHHQGGSGWPPYTTLPDAFETSYGASANMLEYPVDSRQRCDLSIHDDSDQDTTLNGWQFLDTSDFMRSYAYLLKRGGDSSQVRSGPQESHTEHLQLENRISPQAYVYDDPMGSRAHQGRRENMGRLVPISQERQIRCESDNGRVETAAYHSPIAEERRTGYTSHEATEYNQYAHRIASEPPRIGYGSLAPNLASQSTHKYSGKDLPLEYGNLGEIPGDDPSRRYSGKDLPLEYGNLGEIPGDDPSRRYSGGSRRSENGKHVGNFDGQSSNGASRAERPSPEANGAGLRPSASRKNINSIQIKREEILEKPPPLIDAKKDIAVQDAIPQSSHLKLISVEEVSGDEDGSGNLHTTGSHGNTYKLPIDRPSKDHMQDKINRISNLLEKEIVSPEHVKKATGQAGGCLTALSDVHLHLKKYHKTMEKLAEINNVIRSQNFKSRIATTAMLAIPFYTKSTLLNLIKNLKASLVRLEMDKLDEPILYCRLSLSEIIFLMFDFLSESKLISSDQIKNILTQKFFETISKELNLRLARMNSFSWVQNAQTVSVVYYVDAFIDSHLKNFFSELGIEYHLATHVQVLRQAGAVRYDSVTRGGIGQHLYTVATQWTAEEFLKFWKNPQASASKVFSIKYFQELVASCRKALSDLPPNDPHNLEFSANFQLLTFLIKLDDNGCEVISSQTKKQILSEINLLDKALLIKYVQISPELANTNRALSPQEVERFRILFTNAYINQARAQEFGKNSHAGMLIQNARNFLKV</sequence>
<dbReference type="AlphaFoldDB" id="A0A9Q3CIK9"/>
<evidence type="ECO:0000256" key="2">
    <source>
        <dbReference type="SAM" id="SignalP"/>
    </source>
</evidence>
<evidence type="ECO:0000313" key="3">
    <source>
        <dbReference type="EMBL" id="MBW0484684.1"/>
    </source>
</evidence>
<feature type="compositionally biased region" description="Polar residues" evidence="1">
    <location>
        <begin position="381"/>
        <end position="390"/>
    </location>
</feature>
<evidence type="ECO:0000313" key="4">
    <source>
        <dbReference type="Proteomes" id="UP000765509"/>
    </source>
</evidence>
<feature type="chain" id="PRO_5040507173" evidence="2">
    <location>
        <begin position="18"/>
        <end position="787"/>
    </location>
</feature>
<protein>
    <submittedName>
        <fullName evidence="3">Uncharacterized protein</fullName>
    </submittedName>
</protein>
<gene>
    <name evidence="3" type="ORF">O181_024399</name>
</gene>
<evidence type="ECO:0000256" key="1">
    <source>
        <dbReference type="SAM" id="MobiDB-lite"/>
    </source>
</evidence>
<keyword evidence="4" id="KW-1185">Reference proteome</keyword>
<reference evidence="3" key="1">
    <citation type="submission" date="2021-03" db="EMBL/GenBank/DDBJ databases">
        <title>Draft genome sequence of rust myrtle Austropuccinia psidii MF-1, a brazilian biotype.</title>
        <authorList>
            <person name="Quecine M.C."/>
            <person name="Pachon D.M.R."/>
            <person name="Bonatelli M.L."/>
            <person name="Correr F.H."/>
            <person name="Franceschini L.M."/>
            <person name="Leite T.F."/>
            <person name="Margarido G.R.A."/>
            <person name="Almeida C.A."/>
            <person name="Ferrarezi J.A."/>
            <person name="Labate C.A."/>
        </authorList>
    </citation>
    <scope>NUCLEOTIDE SEQUENCE</scope>
    <source>
        <strain evidence="3">MF-1</strain>
    </source>
</reference>
<feature type="region of interest" description="Disordered" evidence="1">
    <location>
        <begin position="243"/>
        <end position="327"/>
    </location>
</feature>